<gene>
    <name evidence="1" type="ORF">BN1232_06284</name>
</gene>
<reference evidence="1 2" key="1">
    <citation type="submission" date="2015-03" db="EMBL/GenBank/DDBJ databases">
        <authorList>
            <person name="Urmite Genomes"/>
        </authorList>
    </citation>
    <scope>NUCLEOTIDE SEQUENCE [LARGE SCALE GENOMIC DNA]</scope>
    <source>
        <strain evidence="1 2">CSUR P1491</strain>
    </source>
</reference>
<sequence>MLLYRVFRLRQFNVGSHDNVLLGGLRVTVNTRHSIEVIRCSAVDPRHAPIIGSQLAIYFVARFPTRRLCSLFPHRVSNFEPPLQLTDSLRQRHVVGGVNL</sequence>
<dbReference type="EMBL" id="CTEE01000003">
    <property type="protein sequence ID" value="CQD24603.1"/>
    <property type="molecule type" value="Genomic_DNA"/>
</dbReference>
<protein>
    <submittedName>
        <fullName evidence="1">Uncharacterized protein</fullName>
    </submittedName>
</protein>
<name>A0A0E3WED5_MYCLN</name>
<proteinExistence type="predicted"/>
<organism evidence="1 2">
    <name type="scientific">Mycobacterium lentiflavum</name>
    <dbReference type="NCBI Taxonomy" id="141349"/>
    <lineage>
        <taxon>Bacteria</taxon>
        <taxon>Bacillati</taxon>
        <taxon>Actinomycetota</taxon>
        <taxon>Actinomycetes</taxon>
        <taxon>Mycobacteriales</taxon>
        <taxon>Mycobacteriaceae</taxon>
        <taxon>Mycobacterium</taxon>
        <taxon>Mycobacterium simiae complex</taxon>
    </lineage>
</organism>
<dbReference type="Proteomes" id="UP000199251">
    <property type="component" value="Unassembled WGS sequence"/>
</dbReference>
<evidence type="ECO:0000313" key="1">
    <source>
        <dbReference type="EMBL" id="CQD24603.1"/>
    </source>
</evidence>
<dbReference type="AlphaFoldDB" id="A0A0E3WED5"/>
<accession>A0A0E3WED5</accession>
<evidence type="ECO:0000313" key="2">
    <source>
        <dbReference type="Proteomes" id="UP000199251"/>
    </source>
</evidence>